<reference evidence="1" key="1">
    <citation type="journal article" date="2014" name="Front. Microbiol.">
        <title>High frequency of phylogenetically diverse reductive dehalogenase-homologous genes in deep subseafloor sedimentary metagenomes.</title>
        <authorList>
            <person name="Kawai M."/>
            <person name="Futagami T."/>
            <person name="Toyoda A."/>
            <person name="Takaki Y."/>
            <person name="Nishi S."/>
            <person name="Hori S."/>
            <person name="Arai W."/>
            <person name="Tsubouchi T."/>
            <person name="Morono Y."/>
            <person name="Uchiyama I."/>
            <person name="Ito T."/>
            <person name="Fujiyama A."/>
            <person name="Inagaki F."/>
            <person name="Takami H."/>
        </authorList>
    </citation>
    <scope>NUCLEOTIDE SEQUENCE</scope>
    <source>
        <strain evidence="1">Expedition CK06-06</strain>
    </source>
</reference>
<feature type="non-terminal residue" evidence="1">
    <location>
        <position position="1"/>
    </location>
</feature>
<dbReference type="AlphaFoldDB" id="X0U9M0"/>
<comment type="caution">
    <text evidence="1">The sequence shown here is derived from an EMBL/GenBank/DDBJ whole genome shotgun (WGS) entry which is preliminary data.</text>
</comment>
<evidence type="ECO:0000313" key="1">
    <source>
        <dbReference type="EMBL" id="GAF97042.1"/>
    </source>
</evidence>
<organism evidence="1">
    <name type="scientific">marine sediment metagenome</name>
    <dbReference type="NCBI Taxonomy" id="412755"/>
    <lineage>
        <taxon>unclassified sequences</taxon>
        <taxon>metagenomes</taxon>
        <taxon>ecological metagenomes</taxon>
    </lineage>
</organism>
<accession>X0U9M0</accession>
<name>X0U9M0_9ZZZZ</name>
<proteinExistence type="predicted"/>
<dbReference type="EMBL" id="BARS01012096">
    <property type="protein sequence ID" value="GAF97042.1"/>
    <property type="molecule type" value="Genomic_DNA"/>
</dbReference>
<sequence>AQDMIVYHYLPGQSYIREWLLPQIRQYYPDTKILSSRDRPDLLKSLPQIPWFDVSQSCAEAEVEGTVEGTKVRGKIVVFTQLIIPPGMSSGIWLANVLLYNAPPQKLEQLEAIANKMKDTFRVNPAWAVREAQEQIKRSQIISRSADEVARIIRQTYEKRSAVMDEISRKWSNAILGKVDLVDSQTGEINWGVPSGSNYYWRQGDLIIGTEIHERPSIDSRLLTDLDELIKD</sequence>
<protein>
    <submittedName>
        <fullName evidence="1">Uncharacterized protein</fullName>
    </submittedName>
</protein>
<gene>
    <name evidence="1" type="ORF">S01H1_21724</name>
</gene>